<gene>
    <name evidence="1" type="ORF">BGC33_01370</name>
</gene>
<feature type="non-terminal residue" evidence="1">
    <location>
        <position position="1"/>
    </location>
</feature>
<protein>
    <submittedName>
        <fullName evidence="1">Uncharacterized protein</fullName>
    </submittedName>
</protein>
<evidence type="ECO:0000313" key="1">
    <source>
        <dbReference type="EMBL" id="OJA03041.1"/>
    </source>
</evidence>
<dbReference type="EMBL" id="MIQH01001153">
    <property type="protein sequence ID" value="OJA03041.1"/>
    <property type="molecule type" value="Genomic_DNA"/>
</dbReference>
<sequence length="125" mass="13303">VTDTQTTYPIRISVSNGIRSSQEQGFSIAVISAPVISQFTVTQNGNKGRLISKNGGNVTIEALAGVGTYAWSSDFSDMDNNADNSTFVFNPVAGNIGIQSITLEVTANGYASERVLKLQLVEENI</sequence>
<dbReference type="AlphaFoldDB" id="A0A1J8PN51"/>
<reference evidence="2" key="1">
    <citation type="submission" date="2016-09" db="EMBL/GenBank/DDBJ databases">
        <title>Genome Sequence of Bathymodiolus thermophilus sulfur-oxidizing gill endosymbiont.</title>
        <authorList>
            <person name="Ponnudurai R."/>
            <person name="Kleiner M."/>
            <person name="Sayavedra L."/>
            <person name="Thuermer A."/>
            <person name="Felbeck H."/>
            <person name="Schlueter R."/>
            <person name="Schweder T."/>
            <person name="Markert S."/>
        </authorList>
    </citation>
    <scope>NUCLEOTIDE SEQUENCE [LARGE SCALE GENOMIC DNA]</scope>
    <source>
        <strain evidence="2">BAT/CrabSpa'14</strain>
    </source>
</reference>
<accession>A0A1J8PN51</accession>
<dbReference type="OrthoDB" id="5242130at2"/>
<name>A0A1J8PN51_9GAMM</name>
<evidence type="ECO:0000313" key="2">
    <source>
        <dbReference type="Proteomes" id="UP000182798"/>
    </source>
</evidence>
<dbReference type="Proteomes" id="UP000182798">
    <property type="component" value="Unassembled WGS sequence"/>
</dbReference>
<dbReference type="RefSeq" id="WP_158009536.1">
    <property type="nucleotide sequence ID" value="NZ_MIQH01001153.1"/>
</dbReference>
<comment type="caution">
    <text evidence="1">The sequence shown here is derived from an EMBL/GenBank/DDBJ whole genome shotgun (WGS) entry which is preliminary data.</text>
</comment>
<proteinExistence type="predicted"/>
<organism evidence="1 2">
    <name type="scientific">Bathymodiolus thermophilus thioautotrophic gill symbiont</name>
    <dbReference type="NCBI Taxonomy" id="2360"/>
    <lineage>
        <taxon>Bacteria</taxon>
        <taxon>Pseudomonadati</taxon>
        <taxon>Pseudomonadota</taxon>
        <taxon>Gammaproteobacteria</taxon>
        <taxon>sulfur-oxidizing symbionts</taxon>
    </lineage>
</organism>
<feature type="non-terminal residue" evidence="1">
    <location>
        <position position="125"/>
    </location>
</feature>